<dbReference type="Pfam" id="PF12796">
    <property type="entry name" value="Ank_2"/>
    <property type="match status" value="1"/>
</dbReference>
<accession>A0A9D4KVH9</accession>
<dbReference type="PANTHER" id="PTHR24179:SF21">
    <property type="entry name" value="MYOSIN BINDING SUBUNIT, ISOFORM O"/>
    <property type="match status" value="1"/>
</dbReference>
<comment type="caution">
    <text evidence="7">The sequence shown here is derived from an EMBL/GenBank/DDBJ whole genome shotgun (WGS) entry which is preliminary data.</text>
</comment>
<dbReference type="SMART" id="SM00248">
    <property type="entry name" value="ANK"/>
    <property type="match status" value="2"/>
</dbReference>
<keyword evidence="8" id="KW-1185">Reference proteome</keyword>
<evidence type="ECO:0000256" key="1">
    <source>
        <dbReference type="ARBA" id="ARBA00022473"/>
    </source>
</evidence>
<gene>
    <name evidence="6" type="ORF">DPMN_088943</name>
    <name evidence="7" type="ORF">DPMN_088968</name>
</gene>
<sequence>MSRRISMYVKQNPTPAPNTKQPRKGVRFPDELVFLDHIKENDVAALDHMLKRASLLVDISALNDVGVTPLHQAVLDGNVAAVRLLISHGADINKQDEDRWTPLHAACANGHSDIVKLLLEHGADKNVRTDDGELPADLIEPDDPVTRRAIRAPTRLAVVPNTRHTPKVRKVFD</sequence>
<dbReference type="InterPro" id="IPR051226">
    <property type="entry name" value="PP1_Regulatory_Subunit"/>
</dbReference>
<comment type="similarity">
    <text evidence="3">Belongs to the NRARP family.</text>
</comment>
<dbReference type="InterPro" id="IPR036770">
    <property type="entry name" value="Ankyrin_rpt-contain_sf"/>
</dbReference>
<evidence type="ECO:0000313" key="7">
    <source>
        <dbReference type="EMBL" id="KAH3846666.1"/>
    </source>
</evidence>
<dbReference type="OrthoDB" id="19014at2759"/>
<evidence type="ECO:0000256" key="3">
    <source>
        <dbReference type="ARBA" id="ARBA00038386"/>
    </source>
</evidence>
<dbReference type="PANTHER" id="PTHR24179">
    <property type="entry name" value="PROTEIN PHOSPHATASE 1 REGULATORY SUBUNIT 12"/>
    <property type="match status" value="1"/>
</dbReference>
<dbReference type="EMBL" id="JAIWYP010000003">
    <property type="protein sequence ID" value="KAH3846666.1"/>
    <property type="molecule type" value="Genomic_DNA"/>
</dbReference>
<evidence type="ECO:0000256" key="4">
    <source>
        <dbReference type="PROSITE-ProRule" id="PRU00023"/>
    </source>
</evidence>
<dbReference type="InterPro" id="IPR002110">
    <property type="entry name" value="Ankyrin_rpt"/>
</dbReference>
<dbReference type="PRINTS" id="PR01415">
    <property type="entry name" value="ANKYRIN"/>
</dbReference>
<keyword evidence="4" id="KW-0040">ANK repeat</keyword>
<feature type="compositionally biased region" description="Polar residues" evidence="5">
    <location>
        <begin position="9"/>
        <end position="20"/>
    </location>
</feature>
<dbReference type="PROSITE" id="PS50297">
    <property type="entry name" value="ANK_REP_REGION"/>
    <property type="match status" value="2"/>
</dbReference>
<evidence type="ECO:0000313" key="6">
    <source>
        <dbReference type="EMBL" id="KAH3846641.1"/>
    </source>
</evidence>
<protein>
    <submittedName>
        <fullName evidence="7">Uncharacterized protein</fullName>
    </submittedName>
</protein>
<feature type="repeat" description="ANK" evidence="4">
    <location>
        <begin position="98"/>
        <end position="130"/>
    </location>
</feature>
<dbReference type="SUPFAM" id="SSF48403">
    <property type="entry name" value="Ankyrin repeat"/>
    <property type="match status" value="1"/>
</dbReference>
<dbReference type="GO" id="GO:0005737">
    <property type="term" value="C:cytoplasm"/>
    <property type="evidence" value="ECO:0007669"/>
    <property type="project" value="TreeGrafter"/>
</dbReference>
<organism evidence="7 8">
    <name type="scientific">Dreissena polymorpha</name>
    <name type="common">Zebra mussel</name>
    <name type="synonym">Mytilus polymorpha</name>
    <dbReference type="NCBI Taxonomy" id="45954"/>
    <lineage>
        <taxon>Eukaryota</taxon>
        <taxon>Metazoa</taxon>
        <taxon>Spiralia</taxon>
        <taxon>Lophotrochozoa</taxon>
        <taxon>Mollusca</taxon>
        <taxon>Bivalvia</taxon>
        <taxon>Autobranchia</taxon>
        <taxon>Heteroconchia</taxon>
        <taxon>Euheterodonta</taxon>
        <taxon>Imparidentia</taxon>
        <taxon>Neoheterodontei</taxon>
        <taxon>Myida</taxon>
        <taxon>Dreissenoidea</taxon>
        <taxon>Dreissenidae</taxon>
        <taxon>Dreissena</taxon>
    </lineage>
</organism>
<dbReference type="Gene3D" id="1.25.40.20">
    <property type="entry name" value="Ankyrin repeat-containing domain"/>
    <property type="match status" value="1"/>
</dbReference>
<reference evidence="7" key="1">
    <citation type="journal article" date="2019" name="bioRxiv">
        <title>The Genome of the Zebra Mussel, Dreissena polymorpha: A Resource for Invasive Species Research.</title>
        <authorList>
            <person name="McCartney M.A."/>
            <person name="Auch B."/>
            <person name="Kono T."/>
            <person name="Mallez S."/>
            <person name="Zhang Y."/>
            <person name="Obille A."/>
            <person name="Becker A."/>
            <person name="Abrahante J.E."/>
            <person name="Garbe J."/>
            <person name="Badalamenti J.P."/>
            <person name="Herman A."/>
            <person name="Mangelson H."/>
            <person name="Liachko I."/>
            <person name="Sullivan S."/>
            <person name="Sone E.D."/>
            <person name="Koren S."/>
            <person name="Silverstein K.A.T."/>
            <person name="Beckman K.B."/>
            <person name="Gohl D.M."/>
        </authorList>
    </citation>
    <scope>NUCLEOTIDE SEQUENCE</scope>
    <source>
        <strain evidence="7">Duluth1</strain>
        <tissue evidence="7">Whole animal</tissue>
    </source>
</reference>
<evidence type="ECO:0000256" key="5">
    <source>
        <dbReference type="SAM" id="MobiDB-lite"/>
    </source>
</evidence>
<dbReference type="PROSITE" id="PS50088">
    <property type="entry name" value="ANK_REPEAT"/>
    <property type="match status" value="2"/>
</dbReference>
<dbReference type="AlphaFoldDB" id="A0A9D4KVH9"/>
<reference evidence="7" key="2">
    <citation type="submission" date="2020-11" db="EMBL/GenBank/DDBJ databases">
        <authorList>
            <person name="McCartney M.A."/>
            <person name="Auch B."/>
            <person name="Kono T."/>
            <person name="Mallez S."/>
            <person name="Becker A."/>
            <person name="Gohl D.M."/>
            <person name="Silverstein K.A.T."/>
            <person name="Koren S."/>
            <person name="Bechman K.B."/>
            <person name="Herman A."/>
            <person name="Abrahante J.E."/>
            <person name="Garbe J."/>
        </authorList>
    </citation>
    <scope>NUCLEOTIDE SEQUENCE</scope>
    <source>
        <strain evidence="7">Duluth1</strain>
        <tissue evidence="7">Whole animal</tissue>
    </source>
</reference>
<dbReference type="EMBL" id="JAIWYP010000003">
    <property type="protein sequence ID" value="KAH3846641.1"/>
    <property type="molecule type" value="Genomic_DNA"/>
</dbReference>
<feature type="repeat" description="ANK" evidence="4">
    <location>
        <begin position="65"/>
        <end position="97"/>
    </location>
</feature>
<dbReference type="GO" id="GO:0004857">
    <property type="term" value="F:enzyme inhibitor activity"/>
    <property type="evidence" value="ECO:0007669"/>
    <property type="project" value="TreeGrafter"/>
</dbReference>
<feature type="region of interest" description="Disordered" evidence="5">
    <location>
        <begin position="1"/>
        <end position="24"/>
    </location>
</feature>
<dbReference type="GO" id="GO:0019208">
    <property type="term" value="F:phosphatase regulator activity"/>
    <property type="evidence" value="ECO:0007669"/>
    <property type="project" value="TreeGrafter"/>
</dbReference>
<dbReference type="Proteomes" id="UP000828390">
    <property type="component" value="Unassembled WGS sequence"/>
</dbReference>
<keyword evidence="2" id="KW-0677">Repeat</keyword>
<name>A0A9D4KVH9_DREPO</name>
<evidence type="ECO:0000313" key="8">
    <source>
        <dbReference type="Proteomes" id="UP000828390"/>
    </source>
</evidence>
<proteinExistence type="inferred from homology"/>
<keyword evidence="1" id="KW-0217">Developmental protein</keyword>
<evidence type="ECO:0000256" key="2">
    <source>
        <dbReference type="ARBA" id="ARBA00022737"/>
    </source>
</evidence>